<evidence type="ECO:0000313" key="1">
    <source>
        <dbReference type="EMBL" id="OSC25098.1"/>
    </source>
</evidence>
<name>A0A7I7S9E1_9MYCO</name>
<sequence>MVKSGPAHALVDSANWPRCERYDGAEQACWCYFADEHEQVGAEGWPGGKAGHFADFLSVTLQHDCNAAWRPAATHPAPEED</sequence>
<proteinExistence type="predicted"/>
<accession>A0A7I7S9E1</accession>
<organism evidence="1 2">
    <name type="scientific">Mycolicibacillus koreensis</name>
    <dbReference type="NCBI Taxonomy" id="1069220"/>
    <lineage>
        <taxon>Bacteria</taxon>
        <taxon>Bacillati</taxon>
        <taxon>Actinomycetota</taxon>
        <taxon>Actinomycetes</taxon>
        <taxon>Mycobacteriales</taxon>
        <taxon>Mycobacteriaceae</taxon>
        <taxon>Mycolicibacillus</taxon>
    </lineage>
</organism>
<protein>
    <submittedName>
        <fullName evidence="1">Uncharacterized protein</fullName>
    </submittedName>
</protein>
<keyword evidence="2" id="KW-1185">Reference proteome</keyword>
<gene>
    <name evidence="1" type="ORF">B8W67_19175</name>
</gene>
<reference evidence="1 2" key="1">
    <citation type="submission" date="2017-04" db="EMBL/GenBank/DDBJ databases">
        <title>The new phylogeny of genus Mycobacterium.</title>
        <authorList>
            <person name="Tortoli E."/>
            <person name="Trovato A."/>
            <person name="Cirillo D.M."/>
        </authorList>
    </citation>
    <scope>NUCLEOTIDE SEQUENCE [LARGE SCALE GENOMIC DNA]</scope>
    <source>
        <strain evidence="1 2">KCTC 19819</strain>
    </source>
</reference>
<dbReference type="AlphaFoldDB" id="A0A7I7S9E1"/>
<comment type="caution">
    <text evidence="1">The sequence shown here is derived from an EMBL/GenBank/DDBJ whole genome shotgun (WGS) entry which is preliminary data.</text>
</comment>
<dbReference type="RefSeq" id="WP_085305711.1">
    <property type="nucleotide sequence ID" value="NZ_AP022594.1"/>
</dbReference>
<evidence type="ECO:0000313" key="2">
    <source>
        <dbReference type="Proteomes" id="UP000193577"/>
    </source>
</evidence>
<dbReference type="EMBL" id="NCXO01000072">
    <property type="protein sequence ID" value="OSC25098.1"/>
    <property type="molecule type" value="Genomic_DNA"/>
</dbReference>
<dbReference type="Proteomes" id="UP000193577">
    <property type="component" value="Unassembled WGS sequence"/>
</dbReference>